<evidence type="ECO:0000256" key="2">
    <source>
        <dbReference type="RuleBase" id="RU362080"/>
    </source>
</evidence>
<dbReference type="SUPFAM" id="SSF143120">
    <property type="entry name" value="YefM-like"/>
    <property type="match status" value="1"/>
</dbReference>
<evidence type="ECO:0000256" key="1">
    <source>
        <dbReference type="ARBA" id="ARBA00009981"/>
    </source>
</evidence>
<dbReference type="RefSeq" id="WP_015205346.1">
    <property type="nucleotide sequence ID" value="NC_019753.1"/>
</dbReference>
<gene>
    <name evidence="3" type="ORF">Cri9333_4473</name>
</gene>
<dbReference type="Proteomes" id="UP000010472">
    <property type="component" value="Chromosome"/>
</dbReference>
<dbReference type="InterPro" id="IPR006442">
    <property type="entry name" value="Antitoxin_Phd/YefM"/>
</dbReference>
<reference evidence="3 4" key="1">
    <citation type="submission" date="2012-06" db="EMBL/GenBank/DDBJ databases">
        <title>Finished chromosome of genome of Crinalium epipsammum PCC 9333.</title>
        <authorList>
            <consortium name="US DOE Joint Genome Institute"/>
            <person name="Gugger M."/>
            <person name="Coursin T."/>
            <person name="Rippka R."/>
            <person name="Tandeau De Marsac N."/>
            <person name="Huntemann M."/>
            <person name="Wei C.-L."/>
            <person name="Han J."/>
            <person name="Detter J.C."/>
            <person name="Han C."/>
            <person name="Tapia R."/>
            <person name="Davenport K."/>
            <person name="Daligault H."/>
            <person name="Erkkila T."/>
            <person name="Gu W."/>
            <person name="Munk A.C.C."/>
            <person name="Teshima H."/>
            <person name="Xu Y."/>
            <person name="Chain P."/>
            <person name="Chen A."/>
            <person name="Krypides N."/>
            <person name="Mavromatis K."/>
            <person name="Markowitz V."/>
            <person name="Szeto E."/>
            <person name="Ivanova N."/>
            <person name="Mikhailova N."/>
            <person name="Ovchinnikova G."/>
            <person name="Pagani I."/>
            <person name="Pati A."/>
            <person name="Goodwin L."/>
            <person name="Peters L."/>
            <person name="Pitluck S."/>
            <person name="Woyke T."/>
            <person name="Kerfeld C."/>
        </authorList>
    </citation>
    <scope>NUCLEOTIDE SEQUENCE [LARGE SCALE GENOMIC DNA]</scope>
    <source>
        <strain evidence="3 4">PCC 9333</strain>
    </source>
</reference>
<organism evidence="3 4">
    <name type="scientific">Crinalium epipsammum PCC 9333</name>
    <dbReference type="NCBI Taxonomy" id="1173022"/>
    <lineage>
        <taxon>Bacteria</taxon>
        <taxon>Bacillati</taxon>
        <taxon>Cyanobacteriota</taxon>
        <taxon>Cyanophyceae</taxon>
        <taxon>Gomontiellales</taxon>
        <taxon>Gomontiellaceae</taxon>
        <taxon>Crinalium</taxon>
    </lineage>
</organism>
<dbReference type="HOGENOM" id="CLU_160748_3_1_3"/>
<dbReference type="STRING" id="1173022.Cri9333_4473"/>
<dbReference type="AlphaFoldDB" id="K9W6Z8"/>
<evidence type="ECO:0000313" key="4">
    <source>
        <dbReference type="Proteomes" id="UP000010472"/>
    </source>
</evidence>
<name>K9W6Z8_9CYAN</name>
<keyword evidence="4" id="KW-1185">Reference proteome</keyword>
<dbReference type="OrthoDB" id="488160at2"/>
<comment type="function">
    <text evidence="2">Antitoxin component of a type II toxin-antitoxin (TA) system.</text>
</comment>
<protein>
    <recommendedName>
        <fullName evidence="2">Antitoxin</fullName>
    </recommendedName>
</protein>
<dbReference type="EMBL" id="CP003620">
    <property type="protein sequence ID" value="AFZ15255.1"/>
    <property type="molecule type" value="Genomic_DNA"/>
</dbReference>
<accession>K9W6Z8</accession>
<comment type="similarity">
    <text evidence="1 2">Belongs to the phD/YefM antitoxin family.</text>
</comment>
<evidence type="ECO:0000313" key="3">
    <source>
        <dbReference type="EMBL" id="AFZ15255.1"/>
    </source>
</evidence>
<dbReference type="InterPro" id="IPR036165">
    <property type="entry name" value="YefM-like_sf"/>
</dbReference>
<proteinExistence type="inferred from homology"/>
<dbReference type="NCBIfam" id="TIGR01552">
    <property type="entry name" value="phd_fam"/>
    <property type="match status" value="1"/>
</dbReference>
<dbReference type="eggNOG" id="COG2161">
    <property type="taxonomic scope" value="Bacteria"/>
</dbReference>
<sequence length="82" mass="9205">MTTFTASIARKLFPDLLNRVGFGQERILVERRGKPIAAIVSIQDLQRLEALEDMIDSAALRKAKEENTGFTTLEAITQAREE</sequence>
<dbReference type="KEGG" id="cep:Cri9333_4473"/>
<dbReference type="Gene3D" id="3.40.1620.10">
    <property type="entry name" value="YefM-like domain"/>
    <property type="match status" value="1"/>
</dbReference>
<dbReference type="Pfam" id="PF02604">
    <property type="entry name" value="PhdYeFM_antitox"/>
    <property type="match status" value="1"/>
</dbReference>